<evidence type="ECO:0000313" key="3">
    <source>
        <dbReference type="EMBL" id="GHP02195.1"/>
    </source>
</evidence>
<sequence>MSSPTNSLLGRIANAVASPFYTRRRTPRPAAQNDASTPENSLDSDVSVLSRHVDMAAKIPSLQIQGCGWGKTIATWTVGAPAWVYMDAPSSRIFSDAKDAKEALPMLLDPFATANVSRASGLVASKGKKNLDGLPFAMAKEGGRRRPVTLFITLVETLNVTLVTTLVITLDLGLGLGL</sequence>
<dbReference type="Proteomes" id="UP000660262">
    <property type="component" value="Unassembled WGS sequence"/>
</dbReference>
<accession>A0A830H562</accession>
<proteinExistence type="predicted"/>
<keyword evidence="2" id="KW-0472">Membrane</keyword>
<keyword evidence="4" id="KW-1185">Reference proteome</keyword>
<organism evidence="3 4">
    <name type="scientific">Pycnococcus provasolii</name>
    <dbReference type="NCBI Taxonomy" id="41880"/>
    <lineage>
        <taxon>Eukaryota</taxon>
        <taxon>Viridiplantae</taxon>
        <taxon>Chlorophyta</taxon>
        <taxon>Pseudoscourfieldiophyceae</taxon>
        <taxon>Pseudoscourfieldiales</taxon>
        <taxon>Pycnococcaceae</taxon>
        <taxon>Pycnococcus</taxon>
    </lineage>
</organism>
<reference evidence="3" key="1">
    <citation type="submission" date="2020-10" db="EMBL/GenBank/DDBJ databases">
        <title>Unveiling of a novel bifunctional photoreceptor, Dualchrome1, isolated from a cosmopolitan green alga.</title>
        <authorList>
            <person name="Suzuki S."/>
            <person name="Kawachi M."/>
        </authorList>
    </citation>
    <scope>NUCLEOTIDE SEQUENCE</scope>
    <source>
        <strain evidence="3">NIES 2893</strain>
    </source>
</reference>
<keyword evidence="2" id="KW-0812">Transmembrane</keyword>
<feature type="compositionally biased region" description="Polar residues" evidence="1">
    <location>
        <begin position="33"/>
        <end position="43"/>
    </location>
</feature>
<comment type="caution">
    <text evidence="3">The sequence shown here is derived from an EMBL/GenBank/DDBJ whole genome shotgun (WGS) entry which is preliminary data.</text>
</comment>
<protein>
    <submittedName>
        <fullName evidence="3">Uncharacterized protein</fullName>
    </submittedName>
</protein>
<feature type="transmembrane region" description="Helical" evidence="2">
    <location>
        <begin position="148"/>
        <end position="170"/>
    </location>
</feature>
<keyword evidence="2" id="KW-1133">Transmembrane helix</keyword>
<evidence type="ECO:0000313" key="4">
    <source>
        <dbReference type="Proteomes" id="UP000660262"/>
    </source>
</evidence>
<feature type="region of interest" description="Disordered" evidence="1">
    <location>
        <begin position="23"/>
        <end position="43"/>
    </location>
</feature>
<gene>
    <name evidence="3" type="ORF">PPROV_000095200</name>
</gene>
<evidence type="ECO:0000256" key="1">
    <source>
        <dbReference type="SAM" id="MobiDB-lite"/>
    </source>
</evidence>
<name>A0A830H562_9CHLO</name>
<dbReference type="EMBL" id="BNJQ01000002">
    <property type="protein sequence ID" value="GHP02195.1"/>
    <property type="molecule type" value="Genomic_DNA"/>
</dbReference>
<evidence type="ECO:0000256" key="2">
    <source>
        <dbReference type="SAM" id="Phobius"/>
    </source>
</evidence>
<dbReference type="AlphaFoldDB" id="A0A830H562"/>